<dbReference type="Proteomes" id="UP001501153">
    <property type="component" value="Unassembled WGS sequence"/>
</dbReference>
<keyword evidence="1" id="KW-0472">Membrane</keyword>
<proteinExistence type="predicted"/>
<evidence type="ECO:0000313" key="2">
    <source>
        <dbReference type="EMBL" id="GAA4370040.1"/>
    </source>
</evidence>
<protein>
    <recommendedName>
        <fullName evidence="4">DUF2007 domain-containing protein</fullName>
    </recommendedName>
</protein>
<evidence type="ECO:0000313" key="3">
    <source>
        <dbReference type="Proteomes" id="UP001501153"/>
    </source>
</evidence>
<dbReference type="EMBL" id="BAABGZ010000081">
    <property type="protein sequence ID" value="GAA4370040.1"/>
    <property type="molecule type" value="Genomic_DNA"/>
</dbReference>
<reference evidence="3" key="1">
    <citation type="journal article" date="2019" name="Int. J. Syst. Evol. Microbiol.">
        <title>The Global Catalogue of Microorganisms (GCM) 10K type strain sequencing project: providing services to taxonomists for standard genome sequencing and annotation.</title>
        <authorList>
            <consortium name="The Broad Institute Genomics Platform"/>
            <consortium name="The Broad Institute Genome Sequencing Center for Infectious Disease"/>
            <person name="Wu L."/>
            <person name="Ma J."/>
        </authorList>
    </citation>
    <scope>NUCLEOTIDE SEQUENCE [LARGE SCALE GENOMIC DNA]</scope>
    <source>
        <strain evidence="3">JCM 17923</strain>
    </source>
</reference>
<keyword evidence="3" id="KW-1185">Reference proteome</keyword>
<organism evidence="2 3">
    <name type="scientific">Hymenobacter saemangeumensis</name>
    <dbReference type="NCBI Taxonomy" id="1084522"/>
    <lineage>
        <taxon>Bacteria</taxon>
        <taxon>Pseudomonadati</taxon>
        <taxon>Bacteroidota</taxon>
        <taxon>Cytophagia</taxon>
        <taxon>Cytophagales</taxon>
        <taxon>Hymenobacteraceae</taxon>
        <taxon>Hymenobacter</taxon>
    </lineage>
</organism>
<keyword evidence="1" id="KW-0812">Transmembrane</keyword>
<evidence type="ECO:0008006" key="4">
    <source>
        <dbReference type="Google" id="ProtNLM"/>
    </source>
</evidence>
<gene>
    <name evidence="2" type="ORF">GCM10023185_44240</name>
</gene>
<dbReference type="RefSeq" id="WP_345238342.1">
    <property type="nucleotide sequence ID" value="NZ_BAABGZ010000081.1"/>
</dbReference>
<feature type="transmembrane region" description="Helical" evidence="1">
    <location>
        <begin position="147"/>
        <end position="172"/>
    </location>
</feature>
<accession>A0ABP8IS65</accession>
<comment type="caution">
    <text evidence="2">The sequence shown here is derived from an EMBL/GenBank/DDBJ whole genome shotgun (WGS) entry which is preliminary data.</text>
</comment>
<keyword evidence="1" id="KW-1133">Transmembrane helix</keyword>
<feature type="transmembrane region" description="Helical" evidence="1">
    <location>
        <begin position="193"/>
        <end position="213"/>
    </location>
</feature>
<sequence length="215" mass="23771">MSDFLRYQVFPSPALAEPLLGLLEQQGIVHKTHYTPPRFSAVLGTTSAEQFVVSLRPEDFTRARELEEQQAELGLAELPADYYLFGFSNAELWELLSQPAAWSSHDVRLARWLLRERGETVSEATIQDLQARHLQALAAPSPSPTAWIAAGYVLALLGGLFGLGIGWSLWHYQKTLPDGRQVPGYSARDRAHGVRIIVLGVICLGLWLGLRLVGG</sequence>
<name>A0ABP8IS65_9BACT</name>
<evidence type="ECO:0000256" key="1">
    <source>
        <dbReference type="SAM" id="Phobius"/>
    </source>
</evidence>